<feature type="domain" description="Sacsin/Nov" evidence="1">
    <location>
        <begin position="4"/>
        <end position="148"/>
    </location>
</feature>
<dbReference type="Pfam" id="PF25794">
    <property type="entry name" value="SACS"/>
    <property type="match status" value="1"/>
</dbReference>
<evidence type="ECO:0000313" key="3">
    <source>
        <dbReference type="Proteomes" id="UP001189429"/>
    </source>
</evidence>
<name>A0ABN9VNX9_9DINO</name>
<proteinExistence type="predicted"/>
<accession>A0ABN9VNX9</accession>
<comment type="caution">
    <text evidence="2">The sequence shown here is derived from an EMBL/GenBank/DDBJ whole genome shotgun (WGS) entry which is preliminary data.</text>
</comment>
<reference evidence="2" key="1">
    <citation type="submission" date="2023-10" db="EMBL/GenBank/DDBJ databases">
        <authorList>
            <person name="Chen Y."/>
            <person name="Shah S."/>
            <person name="Dougan E. K."/>
            <person name="Thang M."/>
            <person name="Chan C."/>
        </authorList>
    </citation>
    <scope>NUCLEOTIDE SEQUENCE [LARGE SCALE GENOMIC DNA]</scope>
</reference>
<organism evidence="2 3">
    <name type="scientific">Prorocentrum cordatum</name>
    <dbReference type="NCBI Taxonomy" id="2364126"/>
    <lineage>
        <taxon>Eukaryota</taxon>
        <taxon>Sar</taxon>
        <taxon>Alveolata</taxon>
        <taxon>Dinophyceae</taxon>
        <taxon>Prorocentrales</taxon>
        <taxon>Prorocentraceae</taxon>
        <taxon>Prorocentrum</taxon>
    </lineage>
</organism>
<keyword evidence="3" id="KW-1185">Reference proteome</keyword>
<dbReference type="InterPro" id="IPR058210">
    <property type="entry name" value="SACS/Nov_dom"/>
</dbReference>
<gene>
    <name evidence="2" type="ORF">PCOR1329_LOCUS59827</name>
</gene>
<sequence>MGEETQRIGRFGLGFNSVYNLTDLPSILSDDMVLFLDPHVQHLQAMGASTQKPGIKLRFLKVSVLDRFRDQFEPYHGLMGCDLSSGAPFKGTLIRVPFRTEEAARGSEISSIMVDSAMVETLSKQFQAEAFQWLLFLQSVRQVEMSEIVGVEDGRPVLRSRGAVSLSGRPGGPRPSIVTCGPGERSPHAPIREGRAGLWEPVPAGIVLQEEQDGQQAALATTSRRYHLYTDTRHGFQSRVAIAVPLGIADAVVDLTRQDAEKGRVFCFLPVPKSIDLGLRVHVHAPLNMAQDRRSVLLDDRVGESERELVRHNLVLLGDLVPGALLACLQDLAVRRNQMPPSHFFGFFPTLPEGRGMETPADRIARSFYARLVSGPSFTSASARKDTAN</sequence>
<dbReference type="Proteomes" id="UP001189429">
    <property type="component" value="Unassembled WGS sequence"/>
</dbReference>
<dbReference type="PANTHER" id="PTHR15600">
    <property type="entry name" value="SACSIN"/>
    <property type="match status" value="1"/>
</dbReference>
<dbReference type="PANTHER" id="PTHR15600:SF42">
    <property type="entry name" value="SACSIN"/>
    <property type="match status" value="1"/>
</dbReference>
<evidence type="ECO:0000313" key="2">
    <source>
        <dbReference type="EMBL" id="CAK0875089.1"/>
    </source>
</evidence>
<protein>
    <recommendedName>
        <fullName evidence="1">Sacsin/Nov domain-containing protein</fullName>
    </recommendedName>
</protein>
<evidence type="ECO:0000259" key="1">
    <source>
        <dbReference type="Pfam" id="PF25794"/>
    </source>
</evidence>
<dbReference type="EMBL" id="CAUYUJ010017472">
    <property type="protein sequence ID" value="CAK0875089.1"/>
    <property type="molecule type" value="Genomic_DNA"/>
</dbReference>
<dbReference type="InterPro" id="IPR052972">
    <property type="entry name" value="Sacsin_chaperone_reg"/>
</dbReference>